<name>A0A098R211_9SPIO</name>
<reference evidence="1 2" key="1">
    <citation type="submission" date="2014-05" db="EMBL/GenBank/DDBJ databases">
        <title>De novo Genome Sequence of Spirocheata sp.</title>
        <authorList>
            <person name="Shivani Y."/>
            <person name="Subhash Y."/>
            <person name="Tushar L."/>
            <person name="Sasikala C."/>
            <person name="Ramana C.V."/>
        </authorList>
    </citation>
    <scope>NUCLEOTIDE SEQUENCE [LARGE SCALE GENOMIC DNA]</scope>
    <source>
        <strain evidence="1 2">JC230</strain>
    </source>
</reference>
<dbReference type="RefSeq" id="WP_037546732.1">
    <property type="nucleotide sequence ID" value="NZ_JNUP01000048.1"/>
</dbReference>
<comment type="caution">
    <text evidence="1">The sequence shown here is derived from an EMBL/GenBank/DDBJ whole genome shotgun (WGS) entry which is preliminary data.</text>
</comment>
<accession>A0A098R211</accession>
<proteinExistence type="predicted"/>
<dbReference type="InterPro" id="IPR025528">
    <property type="entry name" value="BrnA_antitoxin"/>
</dbReference>
<dbReference type="EMBL" id="JNUP01000048">
    <property type="protein sequence ID" value="KGE72747.1"/>
    <property type="molecule type" value="Genomic_DNA"/>
</dbReference>
<evidence type="ECO:0008006" key="3">
    <source>
        <dbReference type="Google" id="ProtNLM"/>
    </source>
</evidence>
<keyword evidence="2" id="KW-1185">Reference proteome</keyword>
<dbReference type="Proteomes" id="UP000029692">
    <property type="component" value="Unassembled WGS sequence"/>
</dbReference>
<organism evidence="1 2">
    <name type="scientific">Spirochaeta lutea</name>
    <dbReference type="NCBI Taxonomy" id="1480694"/>
    <lineage>
        <taxon>Bacteria</taxon>
        <taxon>Pseudomonadati</taxon>
        <taxon>Spirochaetota</taxon>
        <taxon>Spirochaetia</taxon>
        <taxon>Spirochaetales</taxon>
        <taxon>Spirochaetaceae</taxon>
        <taxon>Spirochaeta</taxon>
    </lineage>
</organism>
<dbReference type="OrthoDB" id="361944at2"/>
<evidence type="ECO:0000313" key="1">
    <source>
        <dbReference type="EMBL" id="KGE72747.1"/>
    </source>
</evidence>
<dbReference type="AlphaFoldDB" id="A0A098R211"/>
<protein>
    <recommendedName>
        <fullName evidence="3">3-oxoacyl-ACP synthase</fullName>
    </recommendedName>
</protein>
<sequence>MKTIHGFSPLTEEQKQRLEKLSKLPDSDIDTSEIKEWSDEDFAEAKQFQEVYRPKKQQITVRIDVDVLMWLKSHGKGYQTLMNDLLRKEMLEEINKGA</sequence>
<dbReference type="Pfam" id="PF14384">
    <property type="entry name" value="BrnA_antitoxin"/>
    <property type="match status" value="1"/>
</dbReference>
<evidence type="ECO:0000313" key="2">
    <source>
        <dbReference type="Proteomes" id="UP000029692"/>
    </source>
</evidence>
<dbReference type="eggNOG" id="COG3514">
    <property type="taxonomic scope" value="Bacteria"/>
</dbReference>
<gene>
    <name evidence="1" type="ORF">DC28_05715</name>
</gene>
<dbReference type="STRING" id="1480694.DC28_05715"/>